<keyword evidence="3" id="KW-1185">Reference proteome</keyword>
<reference evidence="2 3" key="1">
    <citation type="journal article" date="2024" name="BMC Genomics">
        <title>De novo assembly and annotation of Popillia japonica's genome with initial clues to its potential as an invasive pest.</title>
        <authorList>
            <person name="Cucini C."/>
            <person name="Boschi S."/>
            <person name="Funari R."/>
            <person name="Cardaioli E."/>
            <person name="Iannotti N."/>
            <person name="Marturano G."/>
            <person name="Paoli F."/>
            <person name="Bruttini M."/>
            <person name="Carapelli A."/>
            <person name="Frati F."/>
            <person name="Nardi F."/>
        </authorList>
    </citation>
    <scope>NUCLEOTIDE SEQUENCE [LARGE SCALE GENOMIC DNA]</scope>
    <source>
        <strain evidence="2">DMR45628</strain>
    </source>
</reference>
<protein>
    <submittedName>
        <fullName evidence="2">Uncharacterized protein</fullName>
    </submittedName>
</protein>
<dbReference type="AlphaFoldDB" id="A0AAW1NLJ4"/>
<evidence type="ECO:0000313" key="2">
    <source>
        <dbReference type="EMBL" id="KAK9759191.1"/>
    </source>
</evidence>
<keyword evidence="1" id="KW-1133">Transmembrane helix</keyword>
<name>A0AAW1NLJ4_POPJA</name>
<dbReference type="EMBL" id="JASPKY010000001">
    <property type="protein sequence ID" value="KAK9759191.1"/>
    <property type="molecule type" value="Genomic_DNA"/>
</dbReference>
<evidence type="ECO:0000256" key="1">
    <source>
        <dbReference type="SAM" id="Phobius"/>
    </source>
</evidence>
<proteinExistence type="predicted"/>
<comment type="caution">
    <text evidence="2">The sequence shown here is derived from an EMBL/GenBank/DDBJ whole genome shotgun (WGS) entry which is preliminary data.</text>
</comment>
<feature type="transmembrane region" description="Helical" evidence="1">
    <location>
        <begin position="109"/>
        <end position="129"/>
    </location>
</feature>
<sequence>MYVCKLCKVACPDVSSRDGSPQHLFTKEYVTGGKANMRNIFCIVCLIAFLNSTTCDKENDKVFLEVSKSEFRVALVDSVRAIWNLVKRQSKSEDTFVGRCFGIAKKLRFIIPVVIFALGVIITTLKFLTLLSVKGLGIGILLLIMNVAGWAAKIGSWKAQLDNQHSHHAPQNVHFHLHKDDDHYTVGHTGPSGGWNDRIADGLSKTTSLAEKIELFNLYKRLGFNVDKSMLPQFR</sequence>
<keyword evidence="1" id="KW-0472">Membrane</keyword>
<dbReference type="Proteomes" id="UP001458880">
    <property type="component" value="Unassembled WGS sequence"/>
</dbReference>
<keyword evidence="1" id="KW-0812">Transmembrane</keyword>
<feature type="transmembrane region" description="Helical" evidence="1">
    <location>
        <begin position="135"/>
        <end position="152"/>
    </location>
</feature>
<gene>
    <name evidence="2" type="ORF">QE152_g3</name>
</gene>
<organism evidence="2 3">
    <name type="scientific">Popillia japonica</name>
    <name type="common">Japanese beetle</name>
    <dbReference type="NCBI Taxonomy" id="7064"/>
    <lineage>
        <taxon>Eukaryota</taxon>
        <taxon>Metazoa</taxon>
        <taxon>Ecdysozoa</taxon>
        <taxon>Arthropoda</taxon>
        <taxon>Hexapoda</taxon>
        <taxon>Insecta</taxon>
        <taxon>Pterygota</taxon>
        <taxon>Neoptera</taxon>
        <taxon>Endopterygota</taxon>
        <taxon>Coleoptera</taxon>
        <taxon>Polyphaga</taxon>
        <taxon>Scarabaeiformia</taxon>
        <taxon>Scarabaeidae</taxon>
        <taxon>Rutelinae</taxon>
        <taxon>Popillia</taxon>
    </lineage>
</organism>
<accession>A0AAW1NLJ4</accession>
<evidence type="ECO:0000313" key="3">
    <source>
        <dbReference type="Proteomes" id="UP001458880"/>
    </source>
</evidence>